<keyword evidence="1" id="KW-0808">Transferase</keyword>
<protein>
    <submittedName>
        <fullName evidence="1">S-adenosyl-L-methionine-dependent methyltransferase</fullName>
    </submittedName>
</protein>
<gene>
    <name evidence="1" type="ORF">V1517DRAFT_347248</name>
</gene>
<dbReference type="Proteomes" id="UP001489719">
    <property type="component" value="Unassembled WGS sequence"/>
</dbReference>
<name>A0ACC3TJU4_9ASCO</name>
<evidence type="ECO:0000313" key="1">
    <source>
        <dbReference type="EMBL" id="KAK9321469.1"/>
    </source>
</evidence>
<keyword evidence="1" id="KW-0489">Methyltransferase</keyword>
<comment type="caution">
    <text evidence="1">The sequence shown here is derived from an EMBL/GenBank/DDBJ whole genome shotgun (WGS) entry which is preliminary data.</text>
</comment>
<accession>A0ACC3TJU4</accession>
<dbReference type="EMBL" id="MU970098">
    <property type="protein sequence ID" value="KAK9321469.1"/>
    <property type="molecule type" value="Genomic_DNA"/>
</dbReference>
<organism evidence="1 2">
    <name type="scientific">Lipomyces orientalis</name>
    <dbReference type="NCBI Taxonomy" id="1233043"/>
    <lineage>
        <taxon>Eukaryota</taxon>
        <taxon>Fungi</taxon>
        <taxon>Dikarya</taxon>
        <taxon>Ascomycota</taxon>
        <taxon>Saccharomycotina</taxon>
        <taxon>Lipomycetes</taxon>
        <taxon>Lipomycetales</taxon>
        <taxon>Lipomycetaceae</taxon>
        <taxon>Lipomyces</taxon>
    </lineage>
</organism>
<proteinExistence type="predicted"/>
<sequence>MSPVTAAPSLQAVIDSSNVSTEITVANMDSATKSRQPTSKWDIPRTERDDPFQFGQRYLDDEDAVWDFNAWDHVEWDEEQETLAQEKLQKQRENPVNDFDKKLYMSNPSRYWDLFYRNNRSNFFKNRKWLQLEFPSIYAKATAADSGPKTILEVGCGAGNTLFPIFAANKNPDLKIVGVDFSHRAVELVRESPEFDPAYIAADVWDLADESGILPAGLEEHSVDFIILIFVFSALAPEQWAAAIRNIDRLLKPGGEVLFRDYGRYDMAQLRFKGGRLLQDSFYVRGDGTRVYFFTEDELREIFSKKFATEKMGTDRRLLVNRKRKLKMYRIWLQARFIKHGVSD</sequence>
<keyword evidence="2" id="KW-1185">Reference proteome</keyword>
<evidence type="ECO:0000313" key="2">
    <source>
        <dbReference type="Proteomes" id="UP001489719"/>
    </source>
</evidence>
<reference evidence="2" key="1">
    <citation type="journal article" date="2024" name="Front. Bioeng. Biotechnol.">
        <title>Genome-scale model development and genomic sequencing of the oleaginous clade Lipomyces.</title>
        <authorList>
            <person name="Czajka J.J."/>
            <person name="Han Y."/>
            <person name="Kim J."/>
            <person name="Mondo S.J."/>
            <person name="Hofstad B.A."/>
            <person name="Robles A."/>
            <person name="Haridas S."/>
            <person name="Riley R."/>
            <person name="LaButti K."/>
            <person name="Pangilinan J."/>
            <person name="Andreopoulos W."/>
            <person name="Lipzen A."/>
            <person name="Yan J."/>
            <person name="Wang M."/>
            <person name="Ng V."/>
            <person name="Grigoriev I.V."/>
            <person name="Spatafora J.W."/>
            <person name="Magnuson J.K."/>
            <person name="Baker S.E."/>
            <person name="Pomraning K.R."/>
        </authorList>
    </citation>
    <scope>NUCLEOTIDE SEQUENCE [LARGE SCALE GENOMIC DNA]</scope>
    <source>
        <strain evidence="2">CBS 10300</strain>
    </source>
</reference>